<evidence type="ECO:0000256" key="2">
    <source>
        <dbReference type="ARBA" id="ARBA00007432"/>
    </source>
</evidence>
<keyword evidence="3" id="KW-0202">Cytokine</keyword>
<comment type="caution">
    <text evidence="6">The sequence shown here is derived from an EMBL/GenBank/DDBJ whole genome shotgun (WGS) entry which is preliminary data.</text>
</comment>
<dbReference type="SUPFAM" id="SSF47266">
    <property type="entry name" value="4-helical cytokines"/>
    <property type="match status" value="1"/>
</dbReference>
<comment type="subcellular location">
    <subcellularLocation>
        <location evidence="1">Secreted</location>
    </subcellularLocation>
</comment>
<dbReference type="InterPro" id="IPR010681">
    <property type="entry name" value="PRF/CT"/>
</dbReference>
<dbReference type="PANTHER" id="PTHR21353">
    <property type="match status" value="1"/>
</dbReference>
<keyword evidence="5" id="KW-0732">Signal</keyword>
<organism evidence="6 7">
    <name type="scientific">Acipenser oxyrinchus oxyrinchus</name>
    <dbReference type="NCBI Taxonomy" id="40147"/>
    <lineage>
        <taxon>Eukaryota</taxon>
        <taxon>Metazoa</taxon>
        <taxon>Chordata</taxon>
        <taxon>Craniata</taxon>
        <taxon>Vertebrata</taxon>
        <taxon>Euteleostomi</taxon>
        <taxon>Actinopterygii</taxon>
        <taxon>Chondrostei</taxon>
        <taxon>Acipenseriformes</taxon>
        <taxon>Acipenseridae</taxon>
        <taxon>Acipenser</taxon>
    </lineage>
</organism>
<dbReference type="PANTHER" id="PTHR21353:SF9">
    <property type="match status" value="1"/>
</dbReference>
<name>A0AAD8CTD4_ACIOX</name>
<evidence type="ECO:0000313" key="6">
    <source>
        <dbReference type="EMBL" id="KAK1157497.1"/>
    </source>
</evidence>
<dbReference type="GO" id="GO:0005615">
    <property type="term" value="C:extracellular space"/>
    <property type="evidence" value="ECO:0007669"/>
    <property type="project" value="UniProtKB-KW"/>
</dbReference>
<feature type="chain" id="PRO_5041907185" evidence="5">
    <location>
        <begin position="23"/>
        <end position="200"/>
    </location>
</feature>
<keyword evidence="7" id="KW-1185">Reference proteome</keyword>
<protein>
    <submittedName>
        <fullName evidence="6">Cardiotrophin-2</fullName>
    </submittedName>
</protein>
<sequence>MVCCRWVFLSLCLLLLIAPDEGILQDVTFSQSQRLSMKILKDVRSLRLLYNEVQFGNQLTQDSAIVMPSLPSASMPYTLWLSMEDEERLVSSSQDLHVYWVHVHANRMHLLGESEQSQLAQSMLAVQMDLSDLTLQVNSQLWSMNVTLPPPPAEVLPPELLNPQSEWLSKLQGSIILRDLEKYLGKVVRDFTLLKSRSQQ</sequence>
<dbReference type="EMBL" id="JAGXEW010000026">
    <property type="protein sequence ID" value="KAK1157497.1"/>
    <property type="molecule type" value="Genomic_DNA"/>
</dbReference>
<dbReference type="GO" id="GO:0005125">
    <property type="term" value="F:cytokine activity"/>
    <property type="evidence" value="ECO:0007669"/>
    <property type="project" value="UniProtKB-KW"/>
</dbReference>
<evidence type="ECO:0000313" key="7">
    <source>
        <dbReference type="Proteomes" id="UP001230051"/>
    </source>
</evidence>
<keyword evidence="4" id="KW-0964">Secreted</keyword>
<dbReference type="AlphaFoldDB" id="A0AAD8CTD4"/>
<gene>
    <name evidence="6" type="ORF">AOXY_G25196</name>
</gene>
<evidence type="ECO:0000256" key="1">
    <source>
        <dbReference type="ARBA" id="ARBA00004613"/>
    </source>
</evidence>
<dbReference type="Proteomes" id="UP001230051">
    <property type="component" value="Unassembled WGS sequence"/>
</dbReference>
<dbReference type="Gene3D" id="1.20.1250.10">
    <property type="match status" value="1"/>
</dbReference>
<comment type="similarity">
    <text evidence="2">Belongs to the IL-6 superfamily.</text>
</comment>
<reference evidence="6" key="1">
    <citation type="submission" date="2022-02" db="EMBL/GenBank/DDBJ databases">
        <title>Atlantic sturgeon de novo genome assembly.</title>
        <authorList>
            <person name="Stock M."/>
            <person name="Klopp C."/>
            <person name="Guiguen Y."/>
            <person name="Cabau C."/>
            <person name="Parinello H."/>
            <person name="Santidrian Yebra-Pimentel E."/>
            <person name="Kuhl H."/>
            <person name="Dirks R.P."/>
            <person name="Guessner J."/>
            <person name="Wuertz S."/>
            <person name="Du K."/>
            <person name="Schartl M."/>
        </authorList>
    </citation>
    <scope>NUCLEOTIDE SEQUENCE</scope>
    <source>
        <strain evidence="6">STURGEONOMICS-FGT-2020</strain>
        <tissue evidence="6">Whole blood</tissue>
    </source>
</reference>
<feature type="signal peptide" evidence="5">
    <location>
        <begin position="1"/>
        <end position="22"/>
    </location>
</feature>
<dbReference type="InterPro" id="IPR009079">
    <property type="entry name" value="4_helix_cytokine-like_core"/>
</dbReference>
<evidence type="ECO:0000256" key="5">
    <source>
        <dbReference type="SAM" id="SignalP"/>
    </source>
</evidence>
<evidence type="ECO:0000256" key="3">
    <source>
        <dbReference type="ARBA" id="ARBA00022514"/>
    </source>
</evidence>
<evidence type="ECO:0000256" key="4">
    <source>
        <dbReference type="ARBA" id="ARBA00022525"/>
    </source>
</evidence>
<proteinExistence type="inferred from homology"/>
<accession>A0AAD8CTD4</accession>
<dbReference type="GO" id="GO:0007166">
    <property type="term" value="P:cell surface receptor signaling pathway"/>
    <property type="evidence" value="ECO:0007669"/>
    <property type="project" value="TreeGrafter"/>
</dbReference>